<gene>
    <name evidence="1" type="ORF">KEM10_20930</name>
</gene>
<reference evidence="1 2" key="1">
    <citation type="journal article" date="2015" name="Int. J. Syst. Evol. Microbiol.">
        <title>Carboxylicivirga linearis sp. nov., isolated from a sea cucumber culture pond.</title>
        <authorList>
            <person name="Wang F.Q."/>
            <person name="Zhou Y.X."/>
            <person name="Lin X.Z."/>
            <person name="Chen G.J."/>
            <person name="Du Z.J."/>
        </authorList>
    </citation>
    <scope>NUCLEOTIDE SEQUENCE [LARGE SCALE GENOMIC DNA]</scope>
    <source>
        <strain evidence="1 2">FB218</strain>
    </source>
</reference>
<feature type="non-terminal residue" evidence="1">
    <location>
        <position position="60"/>
    </location>
</feature>
<comment type="caution">
    <text evidence="1">The sequence shown here is derived from an EMBL/GenBank/DDBJ whole genome shotgun (WGS) entry which is preliminary data.</text>
</comment>
<name>A0ABS5K0X7_9BACT</name>
<evidence type="ECO:0000313" key="2">
    <source>
        <dbReference type="Proteomes" id="UP000708576"/>
    </source>
</evidence>
<keyword evidence="2" id="KW-1185">Reference proteome</keyword>
<protein>
    <submittedName>
        <fullName evidence="1">Uncharacterized protein</fullName>
    </submittedName>
</protein>
<sequence>MIARADNGNNRPNLKDNKLVHSVHLETIVDSNQFGGVSIQHTGSIHAAATLIKNIKIEWK</sequence>
<evidence type="ECO:0000313" key="1">
    <source>
        <dbReference type="EMBL" id="MBS2100765.1"/>
    </source>
</evidence>
<proteinExistence type="predicted"/>
<dbReference type="EMBL" id="JAGUCO010000029">
    <property type="protein sequence ID" value="MBS2100765.1"/>
    <property type="molecule type" value="Genomic_DNA"/>
</dbReference>
<organism evidence="1 2">
    <name type="scientific">Carboxylicivirga linearis</name>
    <dbReference type="NCBI Taxonomy" id="1628157"/>
    <lineage>
        <taxon>Bacteria</taxon>
        <taxon>Pseudomonadati</taxon>
        <taxon>Bacteroidota</taxon>
        <taxon>Bacteroidia</taxon>
        <taxon>Marinilabiliales</taxon>
        <taxon>Marinilabiliaceae</taxon>
        <taxon>Carboxylicivirga</taxon>
    </lineage>
</organism>
<accession>A0ABS5K0X7</accession>
<dbReference type="Proteomes" id="UP000708576">
    <property type="component" value="Unassembled WGS sequence"/>
</dbReference>
<dbReference type="RefSeq" id="WP_212219254.1">
    <property type="nucleotide sequence ID" value="NZ_JAGUCO010000029.1"/>
</dbReference>